<evidence type="ECO:0000313" key="1">
    <source>
        <dbReference type="EMBL" id="PJE57484.1"/>
    </source>
</evidence>
<dbReference type="Gene3D" id="3.90.190.20">
    <property type="entry name" value="Mur ligase, C-terminal domain"/>
    <property type="match status" value="1"/>
</dbReference>
<evidence type="ECO:0008006" key="3">
    <source>
        <dbReference type="Google" id="ProtNLM"/>
    </source>
</evidence>
<comment type="caution">
    <text evidence="1">The sequence shown here is derived from an EMBL/GenBank/DDBJ whole genome shotgun (WGS) entry which is preliminary data.</text>
</comment>
<dbReference type="AlphaFoldDB" id="A0A2M8KC62"/>
<name>A0A2M8KC62_9BACT</name>
<dbReference type="Proteomes" id="UP000231648">
    <property type="component" value="Unassembled WGS sequence"/>
</dbReference>
<proteinExistence type="predicted"/>
<reference evidence="2" key="1">
    <citation type="submission" date="2017-09" db="EMBL/GenBank/DDBJ databases">
        <title>Depth-based differentiation of microbial function through sediment-hosted aquifers and enrichment of novel symbionts in the deep terrestrial subsurface.</title>
        <authorList>
            <person name="Probst A.J."/>
            <person name="Ladd B."/>
            <person name="Jarett J.K."/>
            <person name="Geller-Mcgrath D.E."/>
            <person name="Sieber C.M.K."/>
            <person name="Emerson J.B."/>
            <person name="Anantharaman K."/>
            <person name="Thomas B.C."/>
            <person name="Malmstrom R."/>
            <person name="Stieglmeier M."/>
            <person name="Klingl A."/>
            <person name="Woyke T."/>
            <person name="Ryan C.M."/>
            <person name="Banfield J.F."/>
        </authorList>
    </citation>
    <scope>NUCLEOTIDE SEQUENCE [LARGE SCALE GENOMIC DNA]</scope>
</reference>
<dbReference type="GO" id="GO:0016881">
    <property type="term" value="F:acid-amino acid ligase activity"/>
    <property type="evidence" value="ECO:0007669"/>
    <property type="project" value="InterPro"/>
</dbReference>
<accession>A0A2M8KC62</accession>
<dbReference type="EMBL" id="PFDX01000019">
    <property type="protein sequence ID" value="PJE57484.1"/>
    <property type="molecule type" value="Genomic_DNA"/>
</dbReference>
<protein>
    <recommendedName>
        <fullName evidence="3">UDP-N-acetylmuramoyl-L-alanyl-D-glutamate--2, 6-diaminopimelate ligase</fullName>
    </recommendedName>
</protein>
<dbReference type="InterPro" id="IPR036615">
    <property type="entry name" value="Mur_ligase_C_dom_sf"/>
</dbReference>
<dbReference type="SUPFAM" id="SSF53244">
    <property type="entry name" value="MurD-like peptide ligases, peptide-binding domain"/>
    <property type="match status" value="1"/>
</dbReference>
<evidence type="ECO:0000313" key="2">
    <source>
        <dbReference type="Proteomes" id="UP000231648"/>
    </source>
</evidence>
<organism evidence="1 2">
    <name type="scientific">Candidatus Portnoybacteria bacterium CG10_big_fil_rev_8_21_14_0_10_38_18</name>
    <dbReference type="NCBI Taxonomy" id="1974813"/>
    <lineage>
        <taxon>Bacteria</taxon>
        <taxon>Candidatus Portnoyibacteriota</taxon>
    </lineage>
</organism>
<gene>
    <name evidence="1" type="ORF">COU82_01745</name>
</gene>
<sequence>MDEIESGFSKIQNPNFKFQKVLDRREAINKALSLAKEHDVVIITGKGCEPWICAAGGKKIAWDDKGVVKEEFEKIYG</sequence>